<name>A0ABQ5WT35_9PROT</name>
<dbReference type="RefSeq" id="WP_145994730.1">
    <property type="nucleotide sequence ID" value="NZ_BEWP01000002.1"/>
</dbReference>
<evidence type="ECO:0000313" key="1">
    <source>
        <dbReference type="EMBL" id="GLQ65819.1"/>
    </source>
</evidence>
<protein>
    <submittedName>
        <fullName evidence="1">Uncharacterized protein</fullName>
    </submittedName>
</protein>
<evidence type="ECO:0000313" key="2">
    <source>
        <dbReference type="Proteomes" id="UP001156629"/>
    </source>
</evidence>
<reference evidence="2" key="1">
    <citation type="journal article" date="2019" name="Int. J. Syst. Evol. Microbiol.">
        <title>The Global Catalogue of Microorganisms (GCM) 10K type strain sequencing project: providing services to taxonomists for standard genome sequencing and annotation.</title>
        <authorList>
            <consortium name="The Broad Institute Genomics Platform"/>
            <consortium name="The Broad Institute Genome Sequencing Center for Infectious Disease"/>
            <person name="Wu L."/>
            <person name="Ma J."/>
        </authorList>
    </citation>
    <scope>NUCLEOTIDE SEQUENCE [LARGE SCALE GENOMIC DNA]</scope>
    <source>
        <strain evidence="2">NBRC 3266</strain>
    </source>
</reference>
<proteinExistence type="predicted"/>
<comment type="caution">
    <text evidence="1">The sequence shown here is derived from an EMBL/GenBank/DDBJ whole genome shotgun (WGS) entry which is preliminary data.</text>
</comment>
<dbReference type="Proteomes" id="UP001156629">
    <property type="component" value="Unassembled WGS sequence"/>
</dbReference>
<organism evidence="1 2">
    <name type="scientific">Gluconobacter kondonii</name>
    <dbReference type="NCBI Taxonomy" id="941463"/>
    <lineage>
        <taxon>Bacteria</taxon>
        <taxon>Pseudomonadati</taxon>
        <taxon>Pseudomonadota</taxon>
        <taxon>Alphaproteobacteria</taxon>
        <taxon>Acetobacterales</taxon>
        <taxon>Acetobacteraceae</taxon>
        <taxon>Gluconobacter</taxon>
    </lineage>
</organism>
<sequence>MVKNEVVSAIKNSLRSWVCRKGVSSHPALLTDSDFHALAVATTEGMAETPSSEGVREWGSLKELTKNWIVHQRPHVEPGPLGTSDFEHLAALIAAALPDEQSFSSAVKHEPLQDSSEACTVPQSEEDCRVHDSMQLVFAREHLDRCL</sequence>
<gene>
    <name evidence="1" type="ORF">GCM10007870_14030</name>
</gene>
<dbReference type="EMBL" id="BSNV01000006">
    <property type="protein sequence ID" value="GLQ65819.1"/>
    <property type="molecule type" value="Genomic_DNA"/>
</dbReference>
<keyword evidence="2" id="KW-1185">Reference proteome</keyword>
<accession>A0ABQ5WT35</accession>
<dbReference type="GeneID" id="76193721"/>